<dbReference type="InterPro" id="IPR006158">
    <property type="entry name" value="Cobalamin-bd"/>
</dbReference>
<keyword evidence="3" id="KW-0808">Transferase</keyword>
<dbReference type="AlphaFoldDB" id="A0A1V9FY99"/>
<dbReference type="STRING" id="1703345.A3860_25790"/>
<reference evidence="10 11" key="1">
    <citation type="submission" date="2016-03" db="EMBL/GenBank/DDBJ databases">
        <title>Niastella vici sp. nov., isolated from farmland soil.</title>
        <authorList>
            <person name="Chen L."/>
            <person name="Wang D."/>
            <person name="Yang S."/>
            <person name="Wang G."/>
        </authorList>
    </citation>
    <scope>NUCLEOTIDE SEQUENCE [LARGE SCALE GENOMIC DNA]</scope>
    <source>
        <strain evidence="10 11">DJ57</strain>
    </source>
</reference>
<evidence type="ECO:0000256" key="4">
    <source>
        <dbReference type="ARBA" id="ARBA00022691"/>
    </source>
</evidence>
<evidence type="ECO:0000256" key="7">
    <source>
        <dbReference type="ARBA" id="ARBA00023014"/>
    </source>
</evidence>
<evidence type="ECO:0000256" key="6">
    <source>
        <dbReference type="ARBA" id="ARBA00023004"/>
    </source>
</evidence>
<dbReference type="PROSITE" id="PS51332">
    <property type="entry name" value="B12_BINDING"/>
    <property type="match status" value="1"/>
</dbReference>
<dbReference type="Gene3D" id="3.80.30.20">
    <property type="entry name" value="tm_1862 like domain"/>
    <property type="match status" value="1"/>
</dbReference>
<dbReference type="SUPFAM" id="SSF102114">
    <property type="entry name" value="Radical SAM enzymes"/>
    <property type="match status" value="1"/>
</dbReference>
<dbReference type="SFLD" id="SFLDG01123">
    <property type="entry name" value="methyltransferase_(Class_B)"/>
    <property type="match status" value="1"/>
</dbReference>
<gene>
    <name evidence="10" type="ORF">A3860_25790</name>
</gene>
<keyword evidence="7" id="KW-0411">Iron-sulfur</keyword>
<dbReference type="InterPro" id="IPR034466">
    <property type="entry name" value="Methyltransferase_Class_B"/>
</dbReference>
<dbReference type="PANTHER" id="PTHR43409:SF7">
    <property type="entry name" value="BLL1977 PROTEIN"/>
    <property type="match status" value="1"/>
</dbReference>
<dbReference type="Proteomes" id="UP000192796">
    <property type="component" value="Unassembled WGS sequence"/>
</dbReference>
<dbReference type="SMART" id="SM00729">
    <property type="entry name" value="Elp3"/>
    <property type="match status" value="1"/>
</dbReference>
<comment type="cofactor">
    <cofactor evidence="1">
        <name>[4Fe-4S] cluster</name>
        <dbReference type="ChEBI" id="CHEBI:49883"/>
    </cofactor>
</comment>
<keyword evidence="6" id="KW-0408">Iron</keyword>
<keyword evidence="11" id="KW-1185">Reference proteome</keyword>
<dbReference type="GO" id="GO:0031419">
    <property type="term" value="F:cobalamin binding"/>
    <property type="evidence" value="ECO:0007669"/>
    <property type="project" value="InterPro"/>
</dbReference>
<proteinExistence type="predicted"/>
<dbReference type="InterPro" id="IPR051198">
    <property type="entry name" value="BchE-like"/>
</dbReference>
<evidence type="ECO:0000256" key="5">
    <source>
        <dbReference type="ARBA" id="ARBA00022723"/>
    </source>
</evidence>
<keyword evidence="2" id="KW-0489">Methyltransferase</keyword>
<dbReference type="SFLD" id="SFLDS00029">
    <property type="entry name" value="Radical_SAM"/>
    <property type="match status" value="1"/>
</dbReference>
<accession>A0A1V9FY99</accession>
<dbReference type="Pfam" id="PF02310">
    <property type="entry name" value="B12-binding"/>
    <property type="match status" value="1"/>
</dbReference>
<dbReference type="CDD" id="cd01335">
    <property type="entry name" value="Radical_SAM"/>
    <property type="match status" value="1"/>
</dbReference>
<evidence type="ECO:0000313" key="11">
    <source>
        <dbReference type="Proteomes" id="UP000192796"/>
    </source>
</evidence>
<evidence type="ECO:0000256" key="3">
    <source>
        <dbReference type="ARBA" id="ARBA00022679"/>
    </source>
</evidence>
<dbReference type="GO" id="GO:0005829">
    <property type="term" value="C:cytosol"/>
    <property type="evidence" value="ECO:0007669"/>
    <property type="project" value="TreeGrafter"/>
</dbReference>
<comment type="caution">
    <text evidence="10">The sequence shown here is derived from an EMBL/GenBank/DDBJ whole genome shotgun (WGS) entry which is preliminary data.</text>
</comment>
<dbReference type="GO" id="GO:0003824">
    <property type="term" value="F:catalytic activity"/>
    <property type="evidence" value="ECO:0007669"/>
    <property type="project" value="InterPro"/>
</dbReference>
<dbReference type="GO" id="GO:0051539">
    <property type="term" value="F:4 iron, 4 sulfur cluster binding"/>
    <property type="evidence" value="ECO:0007669"/>
    <property type="project" value="UniProtKB-KW"/>
</dbReference>
<dbReference type="SFLD" id="SFLDG01082">
    <property type="entry name" value="B12-binding_domain_containing"/>
    <property type="match status" value="1"/>
</dbReference>
<dbReference type="InterPro" id="IPR007197">
    <property type="entry name" value="rSAM"/>
</dbReference>
<keyword evidence="5" id="KW-0479">Metal-binding</keyword>
<protein>
    <submittedName>
        <fullName evidence="10">B12-binding domain-containing radical SAM protein</fullName>
    </submittedName>
</protein>
<dbReference type="InterPro" id="IPR023404">
    <property type="entry name" value="rSAM_horseshoe"/>
</dbReference>
<dbReference type="OrthoDB" id="9801424at2"/>
<evidence type="ECO:0000256" key="2">
    <source>
        <dbReference type="ARBA" id="ARBA00022603"/>
    </source>
</evidence>
<feature type="domain" description="Radical SAM core" evidence="9">
    <location>
        <begin position="194"/>
        <end position="419"/>
    </location>
</feature>
<keyword evidence="4" id="KW-0949">S-adenosyl-L-methionine</keyword>
<dbReference type="InterPro" id="IPR058240">
    <property type="entry name" value="rSAM_sf"/>
</dbReference>
<dbReference type="PROSITE" id="PS51918">
    <property type="entry name" value="RADICAL_SAM"/>
    <property type="match status" value="1"/>
</dbReference>
<dbReference type="Pfam" id="PF04055">
    <property type="entry name" value="Radical_SAM"/>
    <property type="match status" value="1"/>
</dbReference>
<dbReference type="InterPro" id="IPR006638">
    <property type="entry name" value="Elp3/MiaA/NifB-like_rSAM"/>
</dbReference>
<evidence type="ECO:0000259" key="8">
    <source>
        <dbReference type="PROSITE" id="PS51332"/>
    </source>
</evidence>
<evidence type="ECO:0000313" key="10">
    <source>
        <dbReference type="EMBL" id="OQP63304.1"/>
    </source>
</evidence>
<feature type="domain" description="B12-binding" evidence="8">
    <location>
        <begin position="1"/>
        <end position="143"/>
    </location>
</feature>
<evidence type="ECO:0000259" key="9">
    <source>
        <dbReference type="PROSITE" id="PS51918"/>
    </source>
</evidence>
<dbReference type="Gene3D" id="3.40.50.280">
    <property type="entry name" value="Cobalamin-binding domain"/>
    <property type="match status" value="1"/>
</dbReference>
<sequence>MKILLTHGYFIGEDAKEQAIMRPYVPLGILYISAYLEQHGYNNEVFDSTFSSFDKLCTRLLEERPQVIGIYTNLMTKLNVLRIINFVKDTPELQQTKIILGGPEVRNHALKFLEHGANFIVSGEGEQTMLELVQYMEGTFTGTLADIEGVSYLDAEKGMLQNKERTKLKNLDVLPFPNRHKVNLSLYFDAWKGRHGTSTISVSTMRGCPYSCKWCSRAVYGQSYRRRSPGKVVDEIEHIKANYAVDSLWFVDDVFTVSHQWLEKFTEEITSRNLVMPYECISRADRMNEEVIINLKKSGCFRVWIGAESGSQKVIDLMDRRVEVEQVQQMIQLARKHGLQAGTFIMVGYPGETKEDIYATVQHLKNADPDLFTITVAYPIKGTPLYAEVEDRFVASLPWENSTDRDIDFTRTYNRKYYDYAIQMINYEVNYHKALKKPVANLFRLSMLKLRSTLAKGHMWVEERKKVI</sequence>
<organism evidence="10 11">
    <name type="scientific">Niastella vici</name>
    <dbReference type="NCBI Taxonomy" id="1703345"/>
    <lineage>
        <taxon>Bacteria</taxon>
        <taxon>Pseudomonadati</taxon>
        <taxon>Bacteroidota</taxon>
        <taxon>Chitinophagia</taxon>
        <taxon>Chitinophagales</taxon>
        <taxon>Chitinophagaceae</taxon>
        <taxon>Niastella</taxon>
    </lineage>
</organism>
<dbReference type="PANTHER" id="PTHR43409">
    <property type="entry name" value="ANAEROBIC MAGNESIUM-PROTOPORPHYRIN IX MONOMETHYL ESTER CYCLASE-RELATED"/>
    <property type="match status" value="1"/>
</dbReference>
<evidence type="ECO:0000256" key="1">
    <source>
        <dbReference type="ARBA" id="ARBA00001966"/>
    </source>
</evidence>
<dbReference type="GO" id="GO:0046872">
    <property type="term" value="F:metal ion binding"/>
    <property type="evidence" value="ECO:0007669"/>
    <property type="project" value="UniProtKB-KW"/>
</dbReference>
<name>A0A1V9FY99_9BACT</name>
<dbReference type="RefSeq" id="WP_081148029.1">
    <property type="nucleotide sequence ID" value="NZ_LVYD01000046.1"/>
</dbReference>
<dbReference type="EMBL" id="LVYD01000046">
    <property type="protein sequence ID" value="OQP63304.1"/>
    <property type="molecule type" value="Genomic_DNA"/>
</dbReference>